<dbReference type="InterPro" id="IPR048357">
    <property type="entry name" value="MSG_insertion"/>
</dbReference>
<reference evidence="2 3" key="1">
    <citation type="submission" date="2019-10" db="EMBL/GenBank/DDBJ databases">
        <title>Vibrio sp. nov. isolated from a shrimp pond.</title>
        <authorList>
            <person name="Gomez-Gil B."/>
            <person name="Enciso-Ibarra J."/>
            <person name="Enciso-Ibarra K."/>
            <person name="Bolan-Mejia C."/>
        </authorList>
    </citation>
    <scope>NUCLEOTIDE SEQUENCE [LARGE SCALE GENOMIC DNA]</scope>
    <source>
        <strain evidence="2 3">CAIM 722</strain>
    </source>
</reference>
<keyword evidence="3" id="KW-1185">Reference proteome</keyword>
<dbReference type="InterPro" id="IPR006253">
    <property type="entry name" value="Malate_synthG"/>
</dbReference>
<dbReference type="PANTHER" id="PTHR42739:SF1">
    <property type="entry name" value="MALATE SYNTHASE G"/>
    <property type="match status" value="1"/>
</dbReference>
<dbReference type="Proteomes" id="UP000462621">
    <property type="component" value="Unassembled WGS sequence"/>
</dbReference>
<evidence type="ECO:0000313" key="2">
    <source>
        <dbReference type="EMBL" id="MZI91963.1"/>
    </source>
</evidence>
<dbReference type="GO" id="GO:0005829">
    <property type="term" value="C:cytosol"/>
    <property type="evidence" value="ECO:0007669"/>
    <property type="project" value="TreeGrafter"/>
</dbReference>
<dbReference type="PANTHER" id="PTHR42739">
    <property type="entry name" value="MALATE SYNTHASE G"/>
    <property type="match status" value="1"/>
</dbReference>
<dbReference type="GO" id="GO:0004474">
    <property type="term" value="F:malate synthase activity"/>
    <property type="evidence" value="ECO:0007669"/>
    <property type="project" value="InterPro"/>
</dbReference>
<sequence length="185" mass="21123">MNMLTLDNQESEQYQHDFIVEQVVAVETTKQSQQEEIQVKAKQLLDRLFPLEMGSHQDVTSYQIDYHHLLAYFADGSHSGLRNNRQFVAFIGQPESPDSILFRDGTGSHIELFIARSQGDGTVTLSAIKDIQIETHTMFTQKSGMRHWISLVQGDEQGRPHASSEDKEYRSKCGGDYLLTYQLKL</sequence>
<evidence type="ECO:0000313" key="3">
    <source>
        <dbReference type="Proteomes" id="UP000462621"/>
    </source>
</evidence>
<proteinExistence type="predicted"/>
<comment type="caution">
    <text evidence="2">The sequence shown here is derived from an EMBL/GenBank/DDBJ whole genome shotgun (WGS) entry which is preliminary data.</text>
</comment>
<name>A0A7X4LHC0_9VIBR</name>
<dbReference type="AlphaFoldDB" id="A0A7X4LHC0"/>
<gene>
    <name evidence="2" type="ORF">F9817_01935</name>
</gene>
<organism evidence="2 3">
    <name type="scientific">Vibrio eleionomae</name>
    <dbReference type="NCBI Taxonomy" id="2653505"/>
    <lineage>
        <taxon>Bacteria</taxon>
        <taxon>Pseudomonadati</taxon>
        <taxon>Pseudomonadota</taxon>
        <taxon>Gammaproteobacteria</taxon>
        <taxon>Vibrionales</taxon>
        <taxon>Vibrionaceae</taxon>
        <taxon>Vibrio</taxon>
    </lineage>
</organism>
<dbReference type="InterPro" id="IPR011076">
    <property type="entry name" value="Malate_synth_sf"/>
</dbReference>
<accession>A0A7X4LHC0</accession>
<dbReference type="GO" id="GO:0000287">
    <property type="term" value="F:magnesium ion binding"/>
    <property type="evidence" value="ECO:0007669"/>
    <property type="project" value="TreeGrafter"/>
</dbReference>
<feature type="domain" description="Malate synthase G alpha-beta insertion" evidence="1">
    <location>
        <begin position="40"/>
        <end position="103"/>
    </location>
</feature>
<dbReference type="Pfam" id="PF20658">
    <property type="entry name" value="MSG_insertion"/>
    <property type="match status" value="1"/>
</dbReference>
<dbReference type="EMBL" id="WEKT01000002">
    <property type="protein sequence ID" value="MZI91963.1"/>
    <property type="molecule type" value="Genomic_DNA"/>
</dbReference>
<dbReference type="NCBIfam" id="NF006511">
    <property type="entry name" value="PRK08951.1"/>
    <property type="match status" value="1"/>
</dbReference>
<dbReference type="Gene3D" id="2.170.170.11">
    <property type="entry name" value="Malate synthase G - maily-beta sub-domain"/>
    <property type="match status" value="1"/>
</dbReference>
<dbReference type="GO" id="GO:0006097">
    <property type="term" value="P:glyoxylate cycle"/>
    <property type="evidence" value="ECO:0007669"/>
    <property type="project" value="InterPro"/>
</dbReference>
<dbReference type="RefSeq" id="WP_161153274.1">
    <property type="nucleotide sequence ID" value="NZ_WEKT01000002.1"/>
</dbReference>
<dbReference type="GO" id="GO:0009436">
    <property type="term" value="P:glyoxylate catabolic process"/>
    <property type="evidence" value="ECO:0007669"/>
    <property type="project" value="TreeGrafter"/>
</dbReference>
<dbReference type="SUPFAM" id="SSF51645">
    <property type="entry name" value="Malate synthase G"/>
    <property type="match status" value="1"/>
</dbReference>
<protein>
    <recommendedName>
        <fullName evidence="1">Malate synthase G alpha-beta insertion domain-containing protein</fullName>
    </recommendedName>
</protein>
<evidence type="ECO:0000259" key="1">
    <source>
        <dbReference type="Pfam" id="PF20658"/>
    </source>
</evidence>